<dbReference type="AlphaFoldDB" id="A0A815YLF1"/>
<feature type="compositionally biased region" description="Acidic residues" evidence="1">
    <location>
        <begin position="14"/>
        <end position="26"/>
    </location>
</feature>
<keyword evidence="3" id="KW-1185">Reference proteome</keyword>
<comment type="caution">
    <text evidence="2">The sequence shown here is derived from an EMBL/GenBank/DDBJ whole genome shotgun (WGS) entry which is preliminary data.</text>
</comment>
<sequence length="53" mass="6185">EHNNVEYVMLQNIDENDDDDEEEEDKESILTNGHSKQVLSNETLIPMDHVEKT</sequence>
<organism evidence="2 3">
    <name type="scientific">Adineta steineri</name>
    <dbReference type="NCBI Taxonomy" id="433720"/>
    <lineage>
        <taxon>Eukaryota</taxon>
        <taxon>Metazoa</taxon>
        <taxon>Spiralia</taxon>
        <taxon>Gnathifera</taxon>
        <taxon>Rotifera</taxon>
        <taxon>Eurotatoria</taxon>
        <taxon>Bdelloidea</taxon>
        <taxon>Adinetida</taxon>
        <taxon>Adinetidae</taxon>
        <taxon>Adineta</taxon>
    </lineage>
</organism>
<dbReference type="Proteomes" id="UP000663832">
    <property type="component" value="Unassembled WGS sequence"/>
</dbReference>
<feature type="compositionally biased region" description="Polar residues" evidence="1">
    <location>
        <begin position="29"/>
        <end position="43"/>
    </location>
</feature>
<dbReference type="EMBL" id="CAJNOM010000857">
    <property type="protein sequence ID" value="CAF1572143.1"/>
    <property type="molecule type" value="Genomic_DNA"/>
</dbReference>
<evidence type="ECO:0000313" key="2">
    <source>
        <dbReference type="EMBL" id="CAF1572143.1"/>
    </source>
</evidence>
<evidence type="ECO:0000256" key="1">
    <source>
        <dbReference type="SAM" id="MobiDB-lite"/>
    </source>
</evidence>
<gene>
    <name evidence="2" type="ORF">QVE165_LOCUS48955</name>
</gene>
<accession>A0A815YLF1</accession>
<reference evidence="2" key="1">
    <citation type="submission" date="2021-02" db="EMBL/GenBank/DDBJ databases">
        <authorList>
            <person name="Nowell W R."/>
        </authorList>
    </citation>
    <scope>NUCLEOTIDE SEQUENCE</scope>
</reference>
<name>A0A815YLF1_9BILA</name>
<protein>
    <submittedName>
        <fullName evidence="2">Uncharacterized protein</fullName>
    </submittedName>
</protein>
<feature type="non-terminal residue" evidence="2">
    <location>
        <position position="1"/>
    </location>
</feature>
<evidence type="ECO:0000313" key="3">
    <source>
        <dbReference type="Proteomes" id="UP000663832"/>
    </source>
</evidence>
<proteinExistence type="predicted"/>
<feature type="region of interest" description="Disordered" evidence="1">
    <location>
        <begin position="1"/>
        <end position="53"/>
    </location>
</feature>